<evidence type="ECO:0000256" key="6">
    <source>
        <dbReference type="SAM" id="MobiDB-lite"/>
    </source>
</evidence>
<dbReference type="PANTHER" id="PTHR23121:SF10">
    <property type="entry name" value="MAJOR FACILITATOR SUPERFAMILY DOMAIN-CONTAINING PROTEIN 4A"/>
    <property type="match status" value="1"/>
</dbReference>
<reference evidence="8" key="2">
    <citation type="submission" date="2025-08" db="UniProtKB">
        <authorList>
            <consortium name="Ensembl"/>
        </authorList>
    </citation>
    <scope>IDENTIFICATION</scope>
    <source>
        <strain evidence="8">breed Abyssinian</strain>
    </source>
</reference>
<feature type="transmembrane region" description="Helical" evidence="7">
    <location>
        <begin position="110"/>
        <end position="130"/>
    </location>
</feature>
<dbReference type="Ensembl" id="ENSFCTT00005032431.1">
    <property type="protein sequence ID" value="ENSFCTP00005021612.1"/>
    <property type="gene ID" value="ENSFCTG00005011474.1"/>
</dbReference>
<feature type="transmembrane region" description="Helical" evidence="7">
    <location>
        <begin position="191"/>
        <end position="210"/>
    </location>
</feature>
<keyword evidence="5 7" id="KW-0472">Membrane</keyword>
<proteinExistence type="inferred from homology"/>
<evidence type="ECO:0000256" key="7">
    <source>
        <dbReference type="SAM" id="Phobius"/>
    </source>
</evidence>
<keyword evidence="9" id="KW-1185">Reference proteome</keyword>
<evidence type="ECO:0008006" key="10">
    <source>
        <dbReference type="Google" id="ProtNLM"/>
    </source>
</evidence>
<feature type="compositionally biased region" description="Gly residues" evidence="6">
    <location>
        <begin position="299"/>
        <end position="311"/>
    </location>
</feature>
<feature type="transmembrane region" description="Helical" evidence="7">
    <location>
        <begin position="28"/>
        <end position="49"/>
    </location>
</feature>
<reference evidence="8 9" key="1">
    <citation type="submission" date="2021-02" db="EMBL/GenBank/DDBJ databases">
        <title>Safari Cat Assemblies.</title>
        <authorList>
            <person name="Bredemeyer K.R."/>
            <person name="Murphy W.J."/>
        </authorList>
    </citation>
    <scope>NUCLEOTIDE SEQUENCE [LARGE SCALE GENOMIC DNA]</scope>
</reference>
<evidence type="ECO:0000256" key="3">
    <source>
        <dbReference type="ARBA" id="ARBA00022692"/>
    </source>
</evidence>
<evidence type="ECO:0000313" key="9">
    <source>
        <dbReference type="Proteomes" id="UP000823872"/>
    </source>
</evidence>
<feature type="transmembrane region" description="Helical" evidence="7">
    <location>
        <begin position="236"/>
        <end position="254"/>
    </location>
</feature>
<evidence type="ECO:0000256" key="1">
    <source>
        <dbReference type="ARBA" id="ARBA00004141"/>
    </source>
</evidence>
<sequence length="416" mass="45195">MALAGLAMGCIDTVANMQLVRVYQKDSAIFLQVLHFFVGFGALLSPLIADPFLSEANCLPANGTANVTSGSHLFHASRVLGQHHTEAWRWSNHSLSGLPAQDRAGTRVSYAFWIMALINLPVPMAVLFLLSKERLLACCPQRRPLLLSADELALETQPPEKEDASSLPPKFQPHPGHEDLFGCWQRKNFKGAPYSFFAIHITAALVLFMTDGMTGEYSAFVYSYAVEKPLSVGHKVAGYLPSLFWGFITLGRLISIPISSKVKPATMVFVNVVSGLLSLLGDAGGPSTPGPTTAPGHLLGTGQGGNAGVEGGEQRGERCREEGGNQEGGAYLCDLGKIPFPLWASDFVPIRERGRRRWLLPCVEQISADSLPRVQVKRVLALVLLCDLDAQLVRAPWPAEARHPLAFRNHRVWAGA</sequence>
<keyword evidence="3 7" id="KW-0812">Transmembrane</keyword>
<gene>
    <name evidence="8" type="primary">MFSD4A</name>
</gene>
<comment type="similarity">
    <text evidence="2">Belongs to the major facilitator superfamily.</text>
</comment>
<dbReference type="SUPFAM" id="SSF103473">
    <property type="entry name" value="MFS general substrate transporter"/>
    <property type="match status" value="1"/>
</dbReference>
<name>A0ABI7XHD2_FELCA</name>
<accession>A0ABI7XHD2</accession>
<comment type="subcellular location">
    <subcellularLocation>
        <location evidence="1">Membrane</location>
        <topology evidence="1">Multi-pass membrane protein</topology>
    </subcellularLocation>
</comment>
<keyword evidence="4 7" id="KW-1133">Transmembrane helix</keyword>
<organism evidence="8 9">
    <name type="scientific">Felis catus</name>
    <name type="common">Cat</name>
    <name type="synonym">Felis silvestris catus</name>
    <dbReference type="NCBI Taxonomy" id="9685"/>
    <lineage>
        <taxon>Eukaryota</taxon>
        <taxon>Metazoa</taxon>
        <taxon>Chordata</taxon>
        <taxon>Craniata</taxon>
        <taxon>Vertebrata</taxon>
        <taxon>Euteleostomi</taxon>
        <taxon>Mammalia</taxon>
        <taxon>Eutheria</taxon>
        <taxon>Laurasiatheria</taxon>
        <taxon>Carnivora</taxon>
        <taxon>Feliformia</taxon>
        <taxon>Felidae</taxon>
        <taxon>Felinae</taxon>
        <taxon>Felis</taxon>
    </lineage>
</organism>
<dbReference type="GeneTree" id="ENSGT00530000063320"/>
<evidence type="ECO:0000256" key="2">
    <source>
        <dbReference type="ARBA" id="ARBA00008335"/>
    </source>
</evidence>
<dbReference type="InterPro" id="IPR036259">
    <property type="entry name" value="MFS_trans_sf"/>
</dbReference>
<reference evidence="8" key="3">
    <citation type="submission" date="2025-09" db="UniProtKB">
        <authorList>
            <consortium name="Ensembl"/>
        </authorList>
    </citation>
    <scope>IDENTIFICATION</scope>
    <source>
        <strain evidence="8">breed Abyssinian</strain>
    </source>
</reference>
<evidence type="ECO:0000256" key="5">
    <source>
        <dbReference type="ARBA" id="ARBA00023136"/>
    </source>
</evidence>
<feature type="compositionally biased region" description="Basic and acidic residues" evidence="6">
    <location>
        <begin position="312"/>
        <end position="323"/>
    </location>
</feature>
<dbReference type="Proteomes" id="UP000823872">
    <property type="component" value="Chromosome F1"/>
</dbReference>
<evidence type="ECO:0000256" key="4">
    <source>
        <dbReference type="ARBA" id="ARBA00022989"/>
    </source>
</evidence>
<feature type="region of interest" description="Disordered" evidence="6">
    <location>
        <begin position="284"/>
        <end position="323"/>
    </location>
</feature>
<dbReference type="PANTHER" id="PTHR23121">
    <property type="entry name" value="SODIUM-DEPENDENT GLUCOSE TRANSPORTER 1"/>
    <property type="match status" value="1"/>
</dbReference>
<evidence type="ECO:0000313" key="8">
    <source>
        <dbReference type="Ensembl" id="ENSFCTP00005021612.1"/>
    </source>
</evidence>
<protein>
    <recommendedName>
        <fullName evidence="10">Major facilitator superfamily domain containing 4A</fullName>
    </recommendedName>
</protein>